<dbReference type="EMBL" id="MBFS01000283">
    <property type="protein sequence ID" value="PVV03056.1"/>
    <property type="molecule type" value="Genomic_DNA"/>
</dbReference>
<comment type="caution">
    <text evidence="3">The sequence shown here is derived from an EMBL/GenBank/DDBJ whole genome shotgun (WGS) entry which is preliminary data.</text>
</comment>
<dbReference type="PROSITE" id="PS50191">
    <property type="entry name" value="CRAL_TRIO"/>
    <property type="match status" value="1"/>
</dbReference>
<proteinExistence type="predicted"/>
<reference evidence="3 5" key="1">
    <citation type="journal article" date="2018" name="MBio">
        <title>Comparative Genomics Reveals the Core Gene Toolbox for the Fungus-Insect Symbiosis.</title>
        <authorList>
            <person name="Wang Y."/>
            <person name="Stata M."/>
            <person name="Wang W."/>
            <person name="Stajich J.E."/>
            <person name="White M.M."/>
            <person name="Moncalvo J.M."/>
        </authorList>
    </citation>
    <scope>NUCLEOTIDE SEQUENCE [LARGE SCALE GENOMIC DNA]</scope>
    <source>
        <strain evidence="3 5">SC-DP-2</strain>
    </source>
</reference>
<organism evidence="3 5">
    <name type="scientific">Smittium megazygosporum</name>
    <dbReference type="NCBI Taxonomy" id="133381"/>
    <lineage>
        <taxon>Eukaryota</taxon>
        <taxon>Fungi</taxon>
        <taxon>Fungi incertae sedis</taxon>
        <taxon>Zoopagomycota</taxon>
        <taxon>Kickxellomycotina</taxon>
        <taxon>Harpellomycetes</taxon>
        <taxon>Harpellales</taxon>
        <taxon>Legeriomycetaceae</taxon>
        <taxon>Smittium</taxon>
    </lineage>
</organism>
<sequence>MKFLSSNKKEATPTEPENFESNPILKSPKEEYPSLDSEITQNEHDIMLKIREDKQDILSVLPKEIADDGKTFDPEAWLMEDSNLIRFVRARNCDYQNTKKAVIKTLKWRIEYRPHAIKLSEVEIELRTGKSYFNGFDLHGRPILYFRPHLENTKDPENQIRLVVFQMELAEKLFPKGASKLVIIIDVSKLSLSNSVSPKTATKFLEILQSHYPERLGKGVIVNPPSIFVLFYRMVSPFIDPVTKNKISFVDTKKQKPSSDAGSINSSATWLNMSELFDLDILESSVSGRFNYKYNHRAYLDSVLSIL</sequence>
<evidence type="ECO:0000313" key="5">
    <source>
        <dbReference type="Proteomes" id="UP000245609"/>
    </source>
</evidence>
<accession>A0A2T9Z9S3</accession>
<evidence type="ECO:0000259" key="2">
    <source>
        <dbReference type="PROSITE" id="PS50191"/>
    </source>
</evidence>
<name>A0A2T9Z9S3_9FUNG</name>
<dbReference type="Gene3D" id="3.40.525.10">
    <property type="entry name" value="CRAL-TRIO lipid binding domain"/>
    <property type="match status" value="1"/>
</dbReference>
<dbReference type="EMBL" id="MBFS01001151">
    <property type="protein sequence ID" value="PVV01356.1"/>
    <property type="molecule type" value="Genomic_DNA"/>
</dbReference>
<dbReference type="PANTHER" id="PTHR45824">
    <property type="entry name" value="GH16843P"/>
    <property type="match status" value="1"/>
</dbReference>
<dbReference type="AlphaFoldDB" id="A0A2T9Z9S3"/>
<dbReference type="Proteomes" id="UP000245609">
    <property type="component" value="Unassembled WGS sequence"/>
</dbReference>
<dbReference type="SMART" id="SM00516">
    <property type="entry name" value="SEC14"/>
    <property type="match status" value="1"/>
</dbReference>
<dbReference type="InterPro" id="IPR001251">
    <property type="entry name" value="CRAL-TRIO_dom"/>
</dbReference>
<dbReference type="CDD" id="cd00170">
    <property type="entry name" value="SEC14"/>
    <property type="match status" value="1"/>
</dbReference>
<dbReference type="SUPFAM" id="SSF46938">
    <property type="entry name" value="CRAL/TRIO N-terminal domain"/>
    <property type="match status" value="1"/>
</dbReference>
<dbReference type="InterPro" id="IPR036865">
    <property type="entry name" value="CRAL-TRIO_dom_sf"/>
</dbReference>
<dbReference type="Pfam" id="PF00650">
    <property type="entry name" value="CRAL_TRIO"/>
    <property type="match status" value="1"/>
</dbReference>
<dbReference type="SUPFAM" id="SSF52087">
    <property type="entry name" value="CRAL/TRIO domain"/>
    <property type="match status" value="1"/>
</dbReference>
<dbReference type="GO" id="GO:0008526">
    <property type="term" value="F:phosphatidylinositol transfer activity"/>
    <property type="evidence" value="ECO:0007669"/>
    <property type="project" value="TreeGrafter"/>
</dbReference>
<dbReference type="InterPro" id="IPR052578">
    <property type="entry name" value="PI_Transfer_CRAL-TRIO"/>
</dbReference>
<feature type="region of interest" description="Disordered" evidence="1">
    <location>
        <begin position="1"/>
        <end position="36"/>
    </location>
</feature>
<keyword evidence="5" id="KW-1185">Reference proteome</keyword>
<evidence type="ECO:0000256" key="1">
    <source>
        <dbReference type="SAM" id="MobiDB-lite"/>
    </source>
</evidence>
<feature type="domain" description="CRAL-TRIO" evidence="2">
    <location>
        <begin position="121"/>
        <end position="294"/>
    </location>
</feature>
<gene>
    <name evidence="4" type="ORF">BB560_002475</name>
    <name evidence="3" type="ORF">BB560_004226</name>
</gene>
<dbReference type="PANTHER" id="PTHR45824:SF29">
    <property type="entry name" value="GH16843P"/>
    <property type="match status" value="1"/>
</dbReference>
<evidence type="ECO:0000313" key="4">
    <source>
        <dbReference type="EMBL" id="PVV03056.1"/>
    </source>
</evidence>
<evidence type="ECO:0000313" key="3">
    <source>
        <dbReference type="EMBL" id="PVV01356.1"/>
    </source>
</evidence>
<dbReference type="InterPro" id="IPR036273">
    <property type="entry name" value="CRAL/TRIO_N_dom_sf"/>
</dbReference>
<protein>
    <recommendedName>
        <fullName evidence="2">CRAL-TRIO domain-containing protein</fullName>
    </recommendedName>
</protein>
<dbReference type="OrthoDB" id="75724at2759"/>